<dbReference type="AlphaFoldDB" id="A0A9Q5HVN7"/>
<dbReference type="Proteomes" id="UP000757232">
    <property type="component" value="Unassembled WGS sequence"/>
</dbReference>
<gene>
    <name evidence="1" type="ORF">A7U60_g5987</name>
</gene>
<evidence type="ECO:0000313" key="1">
    <source>
        <dbReference type="EMBL" id="OCB86814.1"/>
    </source>
</evidence>
<dbReference type="PANTHER" id="PTHR36986:SF1">
    <property type="entry name" value="UPF0643 PROTEIN PB2B2.08"/>
    <property type="match status" value="1"/>
</dbReference>
<organism evidence="1 2">
    <name type="scientific">Sanghuangporus baumii</name>
    <name type="common">Phellinus baumii</name>
    <dbReference type="NCBI Taxonomy" id="108892"/>
    <lineage>
        <taxon>Eukaryota</taxon>
        <taxon>Fungi</taxon>
        <taxon>Dikarya</taxon>
        <taxon>Basidiomycota</taxon>
        <taxon>Agaricomycotina</taxon>
        <taxon>Agaricomycetes</taxon>
        <taxon>Hymenochaetales</taxon>
        <taxon>Hymenochaetaceae</taxon>
        <taxon>Sanghuangporus</taxon>
    </lineage>
</organism>
<name>A0A9Q5HVN7_SANBA</name>
<comment type="caution">
    <text evidence="1">The sequence shown here is derived from an EMBL/GenBank/DDBJ whole genome shotgun (WGS) entry which is preliminary data.</text>
</comment>
<proteinExistence type="predicted"/>
<dbReference type="SUPFAM" id="SSF54909">
    <property type="entry name" value="Dimeric alpha+beta barrel"/>
    <property type="match status" value="1"/>
</dbReference>
<dbReference type="InterPro" id="IPR011008">
    <property type="entry name" value="Dimeric_a/b-barrel"/>
</dbReference>
<reference evidence="1" key="1">
    <citation type="submission" date="2016-06" db="EMBL/GenBank/DDBJ databases">
        <title>Draft Genome sequence of the fungus Inonotus baumii.</title>
        <authorList>
            <person name="Zhu H."/>
            <person name="Lin W."/>
        </authorList>
    </citation>
    <scope>NUCLEOTIDE SEQUENCE</scope>
    <source>
        <strain evidence="1">821</strain>
    </source>
</reference>
<accession>A0A9Q5HVN7</accession>
<evidence type="ECO:0000313" key="2">
    <source>
        <dbReference type="Proteomes" id="UP000757232"/>
    </source>
</evidence>
<dbReference type="OrthoDB" id="2140489at2759"/>
<keyword evidence="2" id="KW-1185">Reference proteome</keyword>
<dbReference type="PANTHER" id="PTHR36986">
    <property type="entry name" value="UPF0643 PROTEIN PB2B2.08"/>
    <property type="match status" value="1"/>
</dbReference>
<sequence>MSGPSGSGVFTPPPRYNLVMPSLPAGVEHIGQISAVTNTEARLPEIDASSLSLHCALHNFKPFDDKYASKPLEDAFNWSELLLPEELQGEWYCVNFRSRKKPGYNVQEYYEAIRKVREEAVENGGLLMYWSGAPDPETGFGLATYIWRSRADAVAKRPEHSKAKRLAPSLYETFYIDRYILRKRRGTTRIFLEKYVSGEVGQS</sequence>
<protein>
    <submittedName>
        <fullName evidence="1">Uncharacterized protein</fullName>
    </submittedName>
</protein>
<dbReference type="EMBL" id="LNZH02000198">
    <property type="protein sequence ID" value="OCB86814.1"/>
    <property type="molecule type" value="Genomic_DNA"/>
</dbReference>